<gene>
    <name evidence="5" type="ORF">ILEXP_LOCUS35551</name>
</gene>
<evidence type="ECO:0000256" key="3">
    <source>
        <dbReference type="ARBA" id="ARBA00023242"/>
    </source>
</evidence>
<dbReference type="PANTHER" id="PTHR16684">
    <property type="entry name" value="CENTROMERE PROTEIN C"/>
    <property type="match status" value="1"/>
</dbReference>
<protein>
    <recommendedName>
        <fullName evidence="7">Centromere protein C</fullName>
    </recommendedName>
</protein>
<evidence type="ECO:0000313" key="5">
    <source>
        <dbReference type="EMBL" id="CAK9166333.1"/>
    </source>
</evidence>
<proteinExistence type="inferred from homology"/>
<reference evidence="5 6" key="1">
    <citation type="submission" date="2024-02" db="EMBL/GenBank/DDBJ databases">
        <authorList>
            <person name="Vignale AGUSTIN F."/>
            <person name="Sosa J E."/>
            <person name="Modenutti C."/>
        </authorList>
    </citation>
    <scope>NUCLEOTIDE SEQUENCE [LARGE SCALE GENOMIC DNA]</scope>
</reference>
<feature type="region of interest" description="Disordered" evidence="4">
    <location>
        <begin position="635"/>
        <end position="671"/>
    </location>
</feature>
<keyword evidence="6" id="KW-1185">Reference proteome</keyword>
<dbReference type="AlphaFoldDB" id="A0ABC8TGC8"/>
<comment type="similarity">
    <text evidence="2">Belongs to the CENP-C/MIF2 family.</text>
</comment>
<sequence>MVSEIQNSELVDPLHGHSGLSLFPRTIRASTDPSNPRDPDDLQSIHDFMKSMGLRNPQKLLEKAKAVISGGSEVLNSSFVAVMDNNGTFAAKGKENPQERRPGSGRKRARFSLKPGTSKPIMSLEASLEIDHLQNPEEFLSAYEKLENARKEIQRQTGGNTTYLNEYNSSMNARRRRPGMLGKSVSYKHCYSSVLSENNNTFTSCQDILEQEVLSPPNPDLREETADMDVETQEIELAGSIAKTESRVNELLHELLSSNNEDLEGNRAFSLLLERLQIKPLDLGKLCLPDFSDTGKTDFAAFQEKLPRRHNSLSDVHNLVKGIREKTPAKHKQVAESSMHSLESPAPPRSPFASILLLKKQISQLNPLRDPFSPLNVDLSAIRYHSSVEHIEKQSEQIVIREKSRTSSKLKSLEGDETTKTMVANTGLQKVITGGSIAKTESRVNELLHELLSSNNEDLEGNRAFSLLLERLQIKPLDLGKLCLPDFSDTGKTDFAAFQEKLPRRHNSLSDVHNLVKGIREKTPAKHKQVAESSMHSLESPAPPRSPFASILLLKKQISQLNPLRDPFSPLNVDLSAIRYHSSVEHIEKQSEQIVIREKSRTSSKLKSLEGDETTKTMVANTGLQKVITGGSVHLPDESLNDTSSRQCGGISFSPIGSHGDLEDRGGCQNMGDWTMDTSASRPNTDTDVLLNGPNDMEENNAVFVETKMQIEDVFQQAVSTQAVSTVQQPMIDEGSTKSDTDTRAYGSIEMEDNVEDILQKATSSAQPDVILEDSAVENLNSSQSQFEKSTPAAVGDHDMNVPSTTSEVGQEEYIEVSYYRDHFLLASEFYISLFTLFVTKSPFDCIEVMKCPGTSLNKQNKAKRQHEPRQKKAFSWRQSLADAGASLAGGVRRSKRIKMRPLAYWKGKRFLYGCVHNSEYFLV</sequence>
<organism evidence="5 6">
    <name type="scientific">Ilex paraguariensis</name>
    <name type="common">yerba mate</name>
    <dbReference type="NCBI Taxonomy" id="185542"/>
    <lineage>
        <taxon>Eukaryota</taxon>
        <taxon>Viridiplantae</taxon>
        <taxon>Streptophyta</taxon>
        <taxon>Embryophyta</taxon>
        <taxon>Tracheophyta</taxon>
        <taxon>Spermatophyta</taxon>
        <taxon>Magnoliopsida</taxon>
        <taxon>eudicotyledons</taxon>
        <taxon>Gunneridae</taxon>
        <taxon>Pentapetalae</taxon>
        <taxon>asterids</taxon>
        <taxon>campanulids</taxon>
        <taxon>Aquifoliales</taxon>
        <taxon>Aquifoliaceae</taxon>
        <taxon>Ilex</taxon>
    </lineage>
</organism>
<evidence type="ECO:0000256" key="4">
    <source>
        <dbReference type="SAM" id="MobiDB-lite"/>
    </source>
</evidence>
<keyword evidence="3" id="KW-0539">Nucleus</keyword>
<dbReference type="GO" id="GO:0000779">
    <property type="term" value="C:condensed chromosome, centromeric region"/>
    <property type="evidence" value="ECO:0007669"/>
    <property type="project" value="UniProtKB-ARBA"/>
</dbReference>
<name>A0ABC8TGC8_9AQUA</name>
<dbReference type="PANTHER" id="PTHR16684:SF11">
    <property type="entry name" value="CENTROMERE PROTEIN C"/>
    <property type="match status" value="1"/>
</dbReference>
<dbReference type="Proteomes" id="UP001642360">
    <property type="component" value="Unassembled WGS sequence"/>
</dbReference>
<accession>A0ABC8TGC8</accession>
<evidence type="ECO:0000256" key="1">
    <source>
        <dbReference type="ARBA" id="ARBA00004123"/>
    </source>
</evidence>
<feature type="compositionally biased region" description="Basic and acidic residues" evidence="4">
    <location>
        <begin position="92"/>
        <end position="102"/>
    </location>
</feature>
<evidence type="ECO:0008006" key="7">
    <source>
        <dbReference type="Google" id="ProtNLM"/>
    </source>
</evidence>
<evidence type="ECO:0000313" key="6">
    <source>
        <dbReference type="Proteomes" id="UP001642360"/>
    </source>
</evidence>
<dbReference type="GO" id="GO:0005634">
    <property type="term" value="C:nucleus"/>
    <property type="evidence" value="ECO:0007669"/>
    <property type="project" value="UniProtKB-SubCell"/>
</dbReference>
<dbReference type="InterPro" id="IPR028386">
    <property type="entry name" value="CENP-C/Mif2/cnp3"/>
</dbReference>
<feature type="region of interest" description="Disordered" evidence="4">
    <location>
        <begin position="781"/>
        <end position="807"/>
    </location>
</feature>
<comment type="subcellular location">
    <subcellularLocation>
        <location evidence="1">Nucleus</location>
    </subcellularLocation>
</comment>
<comment type="caution">
    <text evidence="5">The sequence shown here is derived from an EMBL/GenBank/DDBJ whole genome shotgun (WGS) entry which is preliminary data.</text>
</comment>
<dbReference type="EMBL" id="CAUOFW020004591">
    <property type="protein sequence ID" value="CAK9166333.1"/>
    <property type="molecule type" value="Genomic_DNA"/>
</dbReference>
<feature type="region of interest" description="Disordered" evidence="4">
    <location>
        <begin position="89"/>
        <end position="110"/>
    </location>
</feature>
<evidence type="ECO:0000256" key="2">
    <source>
        <dbReference type="ARBA" id="ARBA00010291"/>
    </source>
</evidence>